<evidence type="ECO:0000313" key="1">
    <source>
        <dbReference type="EMBL" id="CDM70380.1"/>
    </source>
</evidence>
<keyword evidence="2" id="KW-1185">Reference proteome</keyword>
<dbReference type="KEGG" id="clt:CM240_3263"/>
<dbReference type="AlphaFoldDB" id="W6SKI1"/>
<proteinExistence type="predicted"/>
<accession>W6SKI1</accession>
<name>W6SKI1_9CLOT</name>
<dbReference type="RefSeq" id="WP_044040548.1">
    <property type="nucleotide sequence ID" value="NZ_HG917869.1"/>
</dbReference>
<gene>
    <name evidence="1" type="ORF">CM240_3263</name>
</gene>
<organism evidence="1 2">
    <name type="scientific">Clostridium bornimense</name>
    <dbReference type="NCBI Taxonomy" id="1216932"/>
    <lineage>
        <taxon>Bacteria</taxon>
        <taxon>Bacillati</taxon>
        <taxon>Bacillota</taxon>
        <taxon>Clostridia</taxon>
        <taxon>Eubacteriales</taxon>
        <taxon>Clostridiaceae</taxon>
        <taxon>Clostridium</taxon>
    </lineage>
</organism>
<reference evidence="1 2" key="1">
    <citation type="submission" date="2013-11" db="EMBL/GenBank/DDBJ databases">
        <title>Complete genome sequence of Clostridum sp. M2/40.</title>
        <authorList>
            <person name="Wibberg D."/>
            <person name="Puehler A."/>
            <person name="Schlueter A."/>
        </authorList>
    </citation>
    <scope>NUCLEOTIDE SEQUENCE [LARGE SCALE GENOMIC DNA]</scope>
    <source>
        <strain evidence="2">M2/40</strain>
    </source>
</reference>
<dbReference type="PATRIC" id="fig|1216932.3.peg.3236"/>
<sequence>MANTFCINKSGLTIPVYSDTNKTKKIGSIYNREAFGYDRNWGGDNYYCHILFLNSEGSLSYGFIIDPPNNSLVNCTEYPYGTATINNTKYKTFKMRNLRNVYTASGTKWGAVAANCRVACNDNISGNSHPDWKCIEYVESSKGGWVKVTGDGVNYGFVDTGLSVASGYNSIPMYGSW</sequence>
<evidence type="ECO:0000313" key="2">
    <source>
        <dbReference type="Proteomes" id="UP000019426"/>
    </source>
</evidence>
<dbReference type="OrthoDB" id="1775172at2"/>
<dbReference type="EMBL" id="HG917869">
    <property type="protein sequence ID" value="CDM70380.1"/>
    <property type="molecule type" value="Genomic_DNA"/>
</dbReference>
<dbReference type="eggNOG" id="ENOG503315K">
    <property type="taxonomic scope" value="Bacteria"/>
</dbReference>
<dbReference type="Proteomes" id="UP000019426">
    <property type="component" value="Chromosome M2/40_rep2"/>
</dbReference>
<dbReference type="HOGENOM" id="CLU_1467546_0_0_9"/>
<protein>
    <submittedName>
        <fullName evidence="1">Uncharacterized protein</fullName>
    </submittedName>
</protein>